<evidence type="ECO:0000313" key="7">
    <source>
        <dbReference type="Proteomes" id="UP000053237"/>
    </source>
</evidence>
<protein>
    <recommendedName>
        <fullName evidence="8">Endonuclease V</fullName>
    </recommendedName>
</protein>
<evidence type="ECO:0008006" key="8">
    <source>
        <dbReference type="Google" id="ProtNLM"/>
    </source>
</evidence>
<keyword evidence="2" id="KW-0963">Cytoplasm</keyword>
<dbReference type="GO" id="GO:0016891">
    <property type="term" value="F:RNA endonuclease activity producing 5'-phosphomonoesters, hydrolytic mechanism"/>
    <property type="evidence" value="ECO:0007669"/>
    <property type="project" value="TreeGrafter"/>
</dbReference>
<comment type="caution">
    <text evidence="6">The sequence shown here is derived from an EMBL/GenBank/DDBJ whole genome shotgun (WGS) entry which is preliminary data.</text>
</comment>
<dbReference type="GO" id="GO:0005730">
    <property type="term" value="C:nucleolus"/>
    <property type="evidence" value="ECO:0007669"/>
    <property type="project" value="TreeGrafter"/>
</dbReference>
<dbReference type="GO" id="GO:0006281">
    <property type="term" value="P:DNA repair"/>
    <property type="evidence" value="ECO:0007669"/>
    <property type="project" value="InterPro"/>
</dbReference>
<evidence type="ECO:0000256" key="5">
    <source>
        <dbReference type="ARBA" id="ARBA00022801"/>
    </source>
</evidence>
<evidence type="ECO:0000256" key="4">
    <source>
        <dbReference type="ARBA" id="ARBA00022759"/>
    </source>
</evidence>
<proteinExistence type="inferred from homology"/>
<evidence type="ECO:0000313" key="6">
    <source>
        <dbReference type="EMBL" id="CCI40540.1"/>
    </source>
</evidence>
<evidence type="ECO:0000256" key="1">
    <source>
        <dbReference type="ARBA" id="ARBA00004496"/>
    </source>
</evidence>
<keyword evidence="7" id="KW-1185">Reference proteome</keyword>
<dbReference type="GO" id="GO:0003727">
    <property type="term" value="F:single-stranded RNA binding"/>
    <property type="evidence" value="ECO:0007669"/>
    <property type="project" value="TreeGrafter"/>
</dbReference>
<dbReference type="AlphaFoldDB" id="A0A024G1K4"/>
<dbReference type="Gene3D" id="3.30.2170.10">
    <property type="entry name" value="archaeoglobus fulgidus dsm 4304 superfamily"/>
    <property type="match status" value="1"/>
</dbReference>
<evidence type="ECO:0000256" key="3">
    <source>
        <dbReference type="ARBA" id="ARBA00022722"/>
    </source>
</evidence>
<sequence length="258" mass="29071">MSGNENDIRDIWRAQQETLKQLLDTTDTSERICAQGTQPWRIGGVDISFCKTSKEHACASLVIVELPSMRMLYEAYRYVSIAYPYIPGFLAFRELPAFTELLNELMSRNPELRPDVLLVDGNGVLHPRGFGSACHLGIELQIPTIGVAKSFFHVDGLTKATVVERMRKQRKNILFLKGDSGRIWGAACCFKSATNPVYVSVGHRVSLDTSIKVVEASSLYRVPEPIRQADLRSRRVLRDWEAAGCVNTLLDRYLTYTE</sequence>
<name>A0A024G1K4_9STRA</name>
<dbReference type="STRING" id="65357.A0A024G1K4"/>
<keyword evidence="3" id="KW-0540">Nuclease</keyword>
<gene>
    <name evidence="6" type="ORF">BN9_013240</name>
</gene>
<accession>A0A024G1K4</accession>
<reference evidence="6 7" key="1">
    <citation type="submission" date="2012-05" db="EMBL/GenBank/DDBJ databases">
        <title>Recombination and specialization in a pathogen metapopulation.</title>
        <authorList>
            <person name="Gardiner A."/>
            <person name="Kemen E."/>
            <person name="Schultz-Larsen T."/>
            <person name="MacLean D."/>
            <person name="Van Oosterhout C."/>
            <person name="Jones J.D.G."/>
        </authorList>
    </citation>
    <scope>NUCLEOTIDE SEQUENCE [LARGE SCALE GENOMIC DNA]</scope>
    <source>
        <strain evidence="6 7">Ac Nc2</strain>
    </source>
</reference>
<dbReference type="Pfam" id="PF04493">
    <property type="entry name" value="Endonuclease_5"/>
    <property type="match status" value="1"/>
</dbReference>
<keyword evidence="4" id="KW-0255">Endonuclease</keyword>
<dbReference type="GO" id="GO:0005737">
    <property type="term" value="C:cytoplasm"/>
    <property type="evidence" value="ECO:0007669"/>
    <property type="project" value="UniProtKB-SubCell"/>
</dbReference>
<dbReference type="EMBL" id="CAIX01000009">
    <property type="protein sequence ID" value="CCI40540.1"/>
    <property type="molecule type" value="Genomic_DNA"/>
</dbReference>
<keyword evidence="5" id="KW-0378">Hydrolase</keyword>
<dbReference type="OrthoDB" id="20018at2759"/>
<dbReference type="PANTHER" id="PTHR28511">
    <property type="entry name" value="ENDONUCLEASE V"/>
    <property type="match status" value="1"/>
</dbReference>
<dbReference type="InterPro" id="IPR007581">
    <property type="entry name" value="Endonuclease-V"/>
</dbReference>
<comment type="subcellular location">
    <subcellularLocation>
        <location evidence="1">Cytoplasm</location>
    </subcellularLocation>
</comment>
<dbReference type="Proteomes" id="UP000053237">
    <property type="component" value="Unassembled WGS sequence"/>
</dbReference>
<dbReference type="CDD" id="cd06559">
    <property type="entry name" value="Endonuclease_V"/>
    <property type="match status" value="1"/>
</dbReference>
<dbReference type="PANTHER" id="PTHR28511:SF1">
    <property type="entry name" value="ENDONUCLEASE V"/>
    <property type="match status" value="1"/>
</dbReference>
<organism evidence="6 7">
    <name type="scientific">Albugo candida</name>
    <dbReference type="NCBI Taxonomy" id="65357"/>
    <lineage>
        <taxon>Eukaryota</taxon>
        <taxon>Sar</taxon>
        <taxon>Stramenopiles</taxon>
        <taxon>Oomycota</taxon>
        <taxon>Peronosporomycetes</taxon>
        <taxon>Albuginales</taxon>
        <taxon>Albuginaceae</taxon>
        <taxon>Albugo</taxon>
    </lineage>
</organism>
<dbReference type="HAMAP" id="MF_00801">
    <property type="entry name" value="Endonuclease_5"/>
    <property type="match status" value="1"/>
</dbReference>
<dbReference type="InParanoid" id="A0A024G1K4"/>
<evidence type="ECO:0000256" key="2">
    <source>
        <dbReference type="ARBA" id="ARBA00022490"/>
    </source>
</evidence>